<evidence type="ECO:0000313" key="5">
    <source>
        <dbReference type="Proteomes" id="UP000229641"/>
    </source>
</evidence>
<comment type="caution">
    <text evidence="4">The sequence shown here is derived from an EMBL/GenBank/DDBJ whole genome shotgun (WGS) entry which is preliminary data.</text>
</comment>
<gene>
    <name evidence="4" type="ORF">COV72_03290</name>
</gene>
<dbReference type="InterPro" id="IPR051338">
    <property type="entry name" value="NodU/CmcH_Carbamoyltrnsfr"/>
</dbReference>
<dbReference type="EMBL" id="PCWA01000045">
    <property type="protein sequence ID" value="PIQ89379.1"/>
    <property type="molecule type" value="Genomic_DNA"/>
</dbReference>
<dbReference type="GO" id="GO:0016740">
    <property type="term" value="F:transferase activity"/>
    <property type="evidence" value="ECO:0007669"/>
    <property type="project" value="UniProtKB-KW"/>
</dbReference>
<dbReference type="Pfam" id="PF02543">
    <property type="entry name" value="Carbam_trans_N"/>
    <property type="match status" value="1"/>
</dbReference>
<evidence type="ECO:0000259" key="3">
    <source>
        <dbReference type="Pfam" id="PF16861"/>
    </source>
</evidence>
<dbReference type="Pfam" id="PF16861">
    <property type="entry name" value="Carbam_trans_C"/>
    <property type="match status" value="1"/>
</dbReference>
<name>A0A2H0LY69_9BACT</name>
<dbReference type="Proteomes" id="UP000229641">
    <property type="component" value="Unassembled WGS sequence"/>
</dbReference>
<dbReference type="InterPro" id="IPR003696">
    <property type="entry name" value="Carbtransf_dom"/>
</dbReference>
<dbReference type="SUPFAM" id="SSF53067">
    <property type="entry name" value="Actin-like ATPase domain"/>
    <property type="match status" value="1"/>
</dbReference>
<dbReference type="InterPro" id="IPR038152">
    <property type="entry name" value="Carbam_trans_C_sf"/>
</dbReference>
<dbReference type="InterPro" id="IPR043129">
    <property type="entry name" value="ATPase_NBD"/>
</dbReference>
<dbReference type="AlphaFoldDB" id="A0A2H0LY69"/>
<feature type="domain" description="Carbamoyltransferase C-terminal" evidence="3">
    <location>
        <begin position="399"/>
        <end position="567"/>
    </location>
</feature>
<evidence type="ECO:0000256" key="1">
    <source>
        <dbReference type="ARBA" id="ARBA00006129"/>
    </source>
</evidence>
<dbReference type="InterPro" id="IPR031730">
    <property type="entry name" value="Carbam_trans_C"/>
</dbReference>
<dbReference type="Gene3D" id="3.90.870.20">
    <property type="entry name" value="Carbamoyltransferase, C-terminal domain"/>
    <property type="match status" value="1"/>
</dbReference>
<accession>A0A2H0LY69</accession>
<evidence type="ECO:0000259" key="2">
    <source>
        <dbReference type="Pfam" id="PF02543"/>
    </source>
</evidence>
<comment type="similarity">
    <text evidence="1">Belongs to the NodU/CmcH family.</text>
</comment>
<organism evidence="4 5">
    <name type="scientific">Candidatus Ghiorseimicrobium undicola</name>
    <dbReference type="NCBI Taxonomy" id="1974746"/>
    <lineage>
        <taxon>Bacteria</taxon>
        <taxon>Pseudomonadati</taxon>
        <taxon>Candidatus Omnitrophota</taxon>
        <taxon>Candidatus Ghiorseimicrobium</taxon>
    </lineage>
</organism>
<reference evidence="4 5" key="1">
    <citation type="submission" date="2017-09" db="EMBL/GenBank/DDBJ databases">
        <title>Depth-based differentiation of microbial function through sediment-hosted aquifers and enrichment of novel symbionts in the deep terrestrial subsurface.</title>
        <authorList>
            <person name="Probst A.J."/>
            <person name="Ladd B."/>
            <person name="Jarett J.K."/>
            <person name="Geller-Mcgrath D.E."/>
            <person name="Sieber C.M."/>
            <person name="Emerson J.B."/>
            <person name="Anantharaman K."/>
            <person name="Thomas B.C."/>
            <person name="Malmstrom R."/>
            <person name="Stieglmeier M."/>
            <person name="Klingl A."/>
            <person name="Woyke T."/>
            <person name="Ryan C.M."/>
            <person name="Banfield J.F."/>
        </authorList>
    </citation>
    <scope>NUCLEOTIDE SEQUENCE [LARGE SCALE GENOMIC DNA]</scope>
    <source>
        <strain evidence="4">CG11_big_fil_rev_8_21_14_0_20_42_13</strain>
    </source>
</reference>
<dbReference type="CDD" id="cd24098">
    <property type="entry name" value="ASKHA_NBD_TobZ_N"/>
    <property type="match status" value="1"/>
</dbReference>
<sequence>MKILGIGSPFGHDASAALLIDGEVVAAAEEERFTRSKHAVGQAPVNAIRFCLKQAGIKPSDIEMVAYPWSYQALLEKRAEYFWRTIFTKPSRAYKKFFNCRRELAGQERFLKSTLEETGIVMDKVSVKWVEHHLAHAASSFYLSGADEAAVMSIDGGGEITATLLGHAKDGRINKIKEIPAPDSLGNFYSTMTDYLGFEREDGEYKVMGMAPFGDTAKINFDHIIYWKNKSYHCNDGYVWVTRSRRARFDKVYSKKMVNEFGPERSGDGLSEPYINIAAITQKKLEDMTLLLLDAYLGDILKKCGNLVFAGGCALNVSLNRKLLEHPLVKFLWVQPASHDAGTSLGAAVFAANEAGDKIKPMEHVYLGPEFDDSEIERAVKENGFSFTKEKDIADTASDLIKNDNIVGWFQGRMEWGPRALGNRSILGNPVIKGTADRINEIIKFREKWRPFCPSILKEYAEEIIESKHPSAFMTFSFKVSDKWRNKIPEVVHVDGTARPQIVEEITNPRYYRLLRRFCDKTGIPVLINTSLNRRGEPMVCSPQDAFVMFKESGLKYLAMGDYLIKK</sequence>
<protein>
    <submittedName>
        <fullName evidence="4">Carbamoyltransferase</fullName>
    </submittedName>
</protein>
<dbReference type="Gene3D" id="3.30.420.40">
    <property type="match status" value="2"/>
</dbReference>
<keyword evidence="4" id="KW-0808">Transferase</keyword>
<dbReference type="PANTHER" id="PTHR34847:SF1">
    <property type="entry name" value="NODULATION PROTEIN U"/>
    <property type="match status" value="1"/>
</dbReference>
<proteinExistence type="inferred from homology"/>
<feature type="domain" description="Carbamoyltransferase" evidence="2">
    <location>
        <begin position="2"/>
        <end position="349"/>
    </location>
</feature>
<dbReference type="PANTHER" id="PTHR34847">
    <property type="entry name" value="NODULATION PROTEIN U"/>
    <property type="match status" value="1"/>
</dbReference>
<evidence type="ECO:0000313" key="4">
    <source>
        <dbReference type="EMBL" id="PIQ89379.1"/>
    </source>
</evidence>